<dbReference type="InterPro" id="IPR007630">
    <property type="entry name" value="RNA_pol_sigma70_r4"/>
</dbReference>
<dbReference type="Gene3D" id="1.20.140.160">
    <property type="match status" value="1"/>
</dbReference>
<protein>
    <recommendedName>
        <fullName evidence="5">RNA polymerase sigma-70 region 4 domain-containing protein</fullName>
    </recommendedName>
</protein>
<dbReference type="SMART" id="SM00733">
    <property type="entry name" value="Mterf"/>
    <property type="match status" value="6"/>
</dbReference>
<feature type="domain" description="RNA polymerase sigma-70 region 4" evidence="5">
    <location>
        <begin position="95"/>
        <end position="144"/>
    </location>
</feature>
<evidence type="ECO:0000313" key="8">
    <source>
        <dbReference type="Proteomes" id="UP000789595"/>
    </source>
</evidence>
<keyword evidence="4" id="KW-0732">Signal</keyword>
<name>A0A7S3ZNN9_9STRA</name>
<dbReference type="Proteomes" id="UP000789595">
    <property type="component" value="Unassembled WGS sequence"/>
</dbReference>
<feature type="chain" id="PRO_5035593883" description="RNA polymerase sigma-70 region 4 domain-containing protein" evidence="4">
    <location>
        <begin position="16"/>
        <end position="616"/>
    </location>
</feature>
<evidence type="ECO:0000313" key="7">
    <source>
        <dbReference type="EMBL" id="CAH0375006.1"/>
    </source>
</evidence>
<comment type="similarity">
    <text evidence="1">Belongs to the mTERF family.</text>
</comment>
<dbReference type="PANTHER" id="PTHR13068:SF151">
    <property type="entry name" value="TRANSCRIPTION TERMINATION FACTOR MTERF9, CHLOROPLASTIC"/>
    <property type="match status" value="1"/>
</dbReference>
<reference evidence="6" key="1">
    <citation type="submission" date="2021-01" db="EMBL/GenBank/DDBJ databases">
        <authorList>
            <person name="Corre E."/>
            <person name="Pelletier E."/>
            <person name="Niang G."/>
            <person name="Scheremetjew M."/>
            <person name="Finn R."/>
            <person name="Kale V."/>
            <person name="Holt S."/>
            <person name="Cochrane G."/>
            <person name="Meng A."/>
            <person name="Brown T."/>
            <person name="Cohen L."/>
        </authorList>
    </citation>
    <scope>NUCLEOTIDE SEQUENCE</scope>
    <source>
        <strain evidence="6">CCMP1756</strain>
    </source>
</reference>
<evidence type="ECO:0000256" key="3">
    <source>
        <dbReference type="SAM" id="Coils"/>
    </source>
</evidence>
<keyword evidence="3" id="KW-0175">Coiled coil</keyword>
<dbReference type="OrthoDB" id="10668017at2759"/>
<reference evidence="7" key="2">
    <citation type="submission" date="2021-11" db="EMBL/GenBank/DDBJ databases">
        <authorList>
            <consortium name="Genoscope - CEA"/>
            <person name="William W."/>
        </authorList>
    </citation>
    <scope>NUCLEOTIDE SEQUENCE</scope>
</reference>
<dbReference type="EMBL" id="HBIW01005437">
    <property type="protein sequence ID" value="CAE0689039.1"/>
    <property type="molecule type" value="Transcribed_RNA"/>
</dbReference>
<sequence>MPAMQCLLLAAAATAFRIAPTILHPKPLASTTNDWQQFEVDAWRDAVVAFDDDEDEDFELFLDDLDGDLEETPPPRDDAPRYLREAVEVCGADVALEGLTARERDVLEARYWSEAPRTQLDAANELDVSLTRVNNLERSARKKLERLLEERRSMAQTDADVSDDDGLSDAAQRALAEGRLMLGVMERRVGYFYFRDELGLDEATLGRLLAHHGAVLSQRRDTLAEKGASLRRHLNLDESELKKLIRVQPTLLGHNATQLRRKIEWLRTACDCAHERELGQACLKCPPLLATSARRVLAPAITQLRALDPSGALARRILEQHPNALRARDVGARLKALADAVDGDAQDAARMAWKEPRALAIDARSLDERAAALRQALGEREANALIGKRPDVLLASTSKLSDVAAALELSLGLTRANATRLAARVASTAPRVVASTASAKVHQRATFLCKELGLSPERAAAVVYRRPQCLGLSVEKNLRPACAWLASELLGGSEKVASLQEIDADKLDALRNLVDAYPTVLGLSVEKNLKPKLHALRTELKPSELRDRGKHPLARDGAAAAVLQCPALLGYSLDGRLRPRLRRIRQAGLPLADIATLAQCPEAQFEKRLQGRLARA</sequence>
<dbReference type="GO" id="GO:0003676">
    <property type="term" value="F:nucleic acid binding"/>
    <property type="evidence" value="ECO:0007669"/>
    <property type="project" value="InterPro"/>
</dbReference>
<dbReference type="Gene3D" id="1.25.70.10">
    <property type="entry name" value="Transcription termination factor 3, mitochondrial"/>
    <property type="match status" value="3"/>
</dbReference>
<dbReference type="SUPFAM" id="SSF88659">
    <property type="entry name" value="Sigma3 and sigma4 domains of RNA polymerase sigma factors"/>
    <property type="match status" value="1"/>
</dbReference>
<dbReference type="GO" id="GO:0003700">
    <property type="term" value="F:DNA-binding transcription factor activity"/>
    <property type="evidence" value="ECO:0007669"/>
    <property type="project" value="InterPro"/>
</dbReference>
<dbReference type="PANTHER" id="PTHR13068">
    <property type="entry name" value="CGI-12 PROTEIN-RELATED"/>
    <property type="match status" value="1"/>
</dbReference>
<dbReference type="InterPro" id="IPR003690">
    <property type="entry name" value="MTERF"/>
</dbReference>
<keyword evidence="2" id="KW-0809">Transit peptide</keyword>
<feature type="signal peptide" evidence="4">
    <location>
        <begin position="1"/>
        <end position="15"/>
    </location>
</feature>
<dbReference type="AlphaFoldDB" id="A0A7S3ZNN9"/>
<keyword evidence="8" id="KW-1185">Reference proteome</keyword>
<feature type="coiled-coil region" evidence="3">
    <location>
        <begin position="130"/>
        <end position="157"/>
    </location>
</feature>
<evidence type="ECO:0000256" key="4">
    <source>
        <dbReference type="SAM" id="SignalP"/>
    </source>
</evidence>
<evidence type="ECO:0000256" key="2">
    <source>
        <dbReference type="ARBA" id="ARBA00022946"/>
    </source>
</evidence>
<organism evidence="6">
    <name type="scientific">Pelagomonas calceolata</name>
    <dbReference type="NCBI Taxonomy" id="35677"/>
    <lineage>
        <taxon>Eukaryota</taxon>
        <taxon>Sar</taxon>
        <taxon>Stramenopiles</taxon>
        <taxon>Ochrophyta</taxon>
        <taxon>Pelagophyceae</taxon>
        <taxon>Pelagomonadales</taxon>
        <taxon>Pelagomonadaceae</taxon>
        <taxon>Pelagomonas</taxon>
    </lineage>
</organism>
<dbReference type="InterPro" id="IPR038538">
    <property type="entry name" value="MTERF_sf"/>
</dbReference>
<dbReference type="InterPro" id="IPR013324">
    <property type="entry name" value="RNA_pol_sigma_r3/r4-like"/>
</dbReference>
<evidence type="ECO:0000313" key="6">
    <source>
        <dbReference type="EMBL" id="CAE0689039.1"/>
    </source>
</evidence>
<accession>A0A7S3ZNN9</accession>
<evidence type="ECO:0000256" key="1">
    <source>
        <dbReference type="ARBA" id="ARBA00007692"/>
    </source>
</evidence>
<dbReference type="EMBL" id="CAKKNE010000004">
    <property type="protein sequence ID" value="CAH0375006.1"/>
    <property type="molecule type" value="Genomic_DNA"/>
</dbReference>
<dbReference type="GO" id="GO:0006352">
    <property type="term" value="P:DNA-templated transcription initiation"/>
    <property type="evidence" value="ECO:0007669"/>
    <property type="project" value="InterPro"/>
</dbReference>
<proteinExistence type="inferred from homology"/>
<evidence type="ECO:0000259" key="5">
    <source>
        <dbReference type="Pfam" id="PF04545"/>
    </source>
</evidence>
<dbReference type="Pfam" id="PF02536">
    <property type="entry name" value="mTERF"/>
    <property type="match status" value="1"/>
</dbReference>
<dbReference type="Pfam" id="PF04545">
    <property type="entry name" value="Sigma70_r4"/>
    <property type="match status" value="1"/>
</dbReference>
<gene>
    <name evidence="6" type="ORF">PCAL00307_LOCUS4473</name>
    <name evidence="7" type="ORF">PECAL_4P23220</name>
</gene>